<dbReference type="AlphaFoldDB" id="A0A1H3ZKL6"/>
<keyword evidence="1" id="KW-0805">Transcription regulation</keyword>
<accession>A0A1H3ZKL6</accession>
<dbReference type="InterPro" id="IPR037923">
    <property type="entry name" value="HTH-like"/>
</dbReference>
<dbReference type="PANTHER" id="PTHR43280">
    <property type="entry name" value="ARAC-FAMILY TRANSCRIPTIONAL REGULATOR"/>
    <property type="match status" value="1"/>
</dbReference>
<evidence type="ECO:0000256" key="2">
    <source>
        <dbReference type="ARBA" id="ARBA00023125"/>
    </source>
</evidence>
<dbReference type="InterPro" id="IPR009057">
    <property type="entry name" value="Homeodomain-like_sf"/>
</dbReference>
<dbReference type="EMBL" id="FNRL01000004">
    <property type="protein sequence ID" value="SEA24187.1"/>
    <property type="molecule type" value="Genomic_DNA"/>
</dbReference>
<evidence type="ECO:0000256" key="3">
    <source>
        <dbReference type="ARBA" id="ARBA00023163"/>
    </source>
</evidence>
<organism evidence="6 7">
    <name type="scientific">Chitinophaga terrae</name>
    <name type="common">ex Kim and Jung 2007</name>
    <dbReference type="NCBI Taxonomy" id="408074"/>
    <lineage>
        <taxon>Bacteria</taxon>
        <taxon>Pseudomonadati</taxon>
        <taxon>Bacteroidota</taxon>
        <taxon>Chitinophagia</taxon>
        <taxon>Chitinophagales</taxon>
        <taxon>Chitinophagaceae</taxon>
        <taxon>Chitinophaga</taxon>
    </lineage>
</organism>
<dbReference type="RefSeq" id="WP_089759785.1">
    <property type="nucleotide sequence ID" value="NZ_BKAT01000005.1"/>
</dbReference>
<dbReference type="PROSITE" id="PS01124">
    <property type="entry name" value="HTH_ARAC_FAMILY_2"/>
    <property type="match status" value="1"/>
</dbReference>
<sequence length="295" mass="34181">MGQSKFPKEIPLHEGRLNNHAGFKLKNLSGTNEHSKNKPSVQEAHRDDHYMFIFQEKGYSQFTLDFETVKLEGPHLVYILPGQVHQYSKQETATGWLLAIDASFIDNEKRALFENRSPYEQAIPVPVTAVFCQAFQLLSNLSAQKTGDFSRHVARDFAKVIISMMAELFTQHGWSGNKITSRPLCLTNDFKKLVNQQYKHLKTPALYAERLHVSASYLNEVVKNITGFPASYWIQQEIMLEAKRLLCYTDEDVKQIAYNLGYEDHAYFSRIFKKSEKITPLAFRKRYRESSNHHR</sequence>
<dbReference type="SMART" id="SM00342">
    <property type="entry name" value="HTH_ARAC"/>
    <property type="match status" value="1"/>
</dbReference>
<gene>
    <name evidence="6" type="ORF">SAMN05660909_01271</name>
</gene>
<reference evidence="7" key="1">
    <citation type="submission" date="2016-10" db="EMBL/GenBank/DDBJ databases">
        <authorList>
            <person name="Varghese N."/>
            <person name="Submissions S."/>
        </authorList>
    </citation>
    <scope>NUCLEOTIDE SEQUENCE [LARGE SCALE GENOMIC DNA]</scope>
    <source>
        <strain evidence="7">DSM 23920</strain>
    </source>
</reference>
<dbReference type="InterPro" id="IPR003313">
    <property type="entry name" value="AraC-bd"/>
</dbReference>
<dbReference type="OrthoDB" id="1096411at2"/>
<dbReference type="Pfam" id="PF12833">
    <property type="entry name" value="HTH_18"/>
    <property type="match status" value="1"/>
</dbReference>
<evidence type="ECO:0000256" key="1">
    <source>
        <dbReference type="ARBA" id="ARBA00023015"/>
    </source>
</evidence>
<dbReference type="Gene3D" id="1.10.10.60">
    <property type="entry name" value="Homeodomain-like"/>
    <property type="match status" value="1"/>
</dbReference>
<dbReference type="Pfam" id="PF02311">
    <property type="entry name" value="AraC_binding"/>
    <property type="match status" value="1"/>
</dbReference>
<evidence type="ECO:0000256" key="4">
    <source>
        <dbReference type="SAM" id="MobiDB-lite"/>
    </source>
</evidence>
<dbReference type="PANTHER" id="PTHR43280:SF32">
    <property type="entry name" value="TRANSCRIPTIONAL REGULATORY PROTEIN"/>
    <property type="match status" value="1"/>
</dbReference>
<dbReference type="SUPFAM" id="SSF46689">
    <property type="entry name" value="Homeodomain-like"/>
    <property type="match status" value="1"/>
</dbReference>
<dbReference type="SUPFAM" id="SSF51215">
    <property type="entry name" value="Regulatory protein AraC"/>
    <property type="match status" value="1"/>
</dbReference>
<dbReference type="GO" id="GO:0043565">
    <property type="term" value="F:sequence-specific DNA binding"/>
    <property type="evidence" value="ECO:0007669"/>
    <property type="project" value="InterPro"/>
</dbReference>
<protein>
    <submittedName>
        <fullName evidence="6">AraC-type DNA-binding protein</fullName>
    </submittedName>
</protein>
<dbReference type="Proteomes" id="UP000199656">
    <property type="component" value="Unassembled WGS sequence"/>
</dbReference>
<keyword evidence="2 6" id="KW-0238">DNA-binding</keyword>
<proteinExistence type="predicted"/>
<feature type="region of interest" description="Disordered" evidence="4">
    <location>
        <begin position="24"/>
        <end position="43"/>
    </location>
</feature>
<dbReference type="STRING" id="408074.SAMN05660909_01271"/>
<dbReference type="InterPro" id="IPR018060">
    <property type="entry name" value="HTH_AraC"/>
</dbReference>
<feature type="domain" description="HTH araC/xylS-type" evidence="5">
    <location>
        <begin position="188"/>
        <end position="286"/>
    </location>
</feature>
<name>A0A1H3ZKL6_9BACT</name>
<evidence type="ECO:0000259" key="5">
    <source>
        <dbReference type="PROSITE" id="PS01124"/>
    </source>
</evidence>
<evidence type="ECO:0000313" key="7">
    <source>
        <dbReference type="Proteomes" id="UP000199656"/>
    </source>
</evidence>
<keyword evidence="3" id="KW-0804">Transcription</keyword>
<dbReference type="GO" id="GO:0003700">
    <property type="term" value="F:DNA-binding transcription factor activity"/>
    <property type="evidence" value="ECO:0007669"/>
    <property type="project" value="InterPro"/>
</dbReference>
<evidence type="ECO:0000313" key="6">
    <source>
        <dbReference type="EMBL" id="SEA24187.1"/>
    </source>
</evidence>
<keyword evidence="7" id="KW-1185">Reference proteome</keyword>